<evidence type="ECO:0000313" key="1">
    <source>
        <dbReference type="EMBL" id="MDQ0257928.1"/>
    </source>
</evidence>
<sequence>MKYIIVSEKRNVFYNLSDLIPEFMRVEGKTEQEAIDYFMEGLEGTRYMKFPKYTSALVIADWITQDMDIEVNQSELQ</sequence>
<dbReference type="EMBL" id="JAUSUG010000038">
    <property type="protein sequence ID" value="MDQ0257928.1"/>
    <property type="molecule type" value="Genomic_DNA"/>
</dbReference>
<name>A0ABU0A357_9BACI</name>
<evidence type="ECO:0000313" key="2">
    <source>
        <dbReference type="Proteomes" id="UP001230005"/>
    </source>
</evidence>
<evidence type="ECO:0008006" key="3">
    <source>
        <dbReference type="Google" id="ProtNLM"/>
    </source>
</evidence>
<organism evidence="1 2">
    <name type="scientific">Evansella vedderi</name>
    <dbReference type="NCBI Taxonomy" id="38282"/>
    <lineage>
        <taxon>Bacteria</taxon>
        <taxon>Bacillati</taxon>
        <taxon>Bacillota</taxon>
        <taxon>Bacilli</taxon>
        <taxon>Bacillales</taxon>
        <taxon>Bacillaceae</taxon>
        <taxon>Evansella</taxon>
    </lineage>
</organism>
<reference evidence="1 2" key="1">
    <citation type="submission" date="2023-07" db="EMBL/GenBank/DDBJ databases">
        <title>Genomic Encyclopedia of Type Strains, Phase IV (KMG-IV): sequencing the most valuable type-strain genomes for metagenomic binning, comparative biology and taxonomic classification.</title>
        <authorList>
            <person name="Goeker M."/>
        </authorList>
    </citation>
    <scope>NUCLEOTIDE SEQUENCE [LARGE SCALE GENOMIC DNA]</scope>
    <source>
        <strain evidence="1 2">DSM 9768</strain>
    </source>
</reference>
<accession>A0ABU0A357</accession>
<proteinExistence type="predicted"/>
<keyword evidence="2" id="KW-1185">Reference proteome</keyword>
<dbReference type="Proteomes" id="UP001230005">
    <property type="component" value="Unassembled WGS sequence"/>
</dbReference>
<comment type="caution">
    <text evidence="1">The sequence shown here is derived from an EMBL/GenBank/DDBJ whole genome shotgun (WGS) entry which is preliminary data.</text>
</comment>
<gene>
    <name evidence="1" type="ORF">J2S74_005391</name>
</gene>
<protein>
    <recommendedName>
        <fullName evidence="3">Phage protein</fullName>
    </recommendedName>
</protein>
<dbReference type="RefSeq" id="WP_307332430.1">
    <property type="nucleotide sequence ID" value="NZ_JAUSUG010000038.1"/>
</dbReference>